<gene>
    <name evidence="8" type="ORF">WR25_07496</name>
</gene>
<feature type="transmembrane region" description="Helical" evidence="6">
    <location>
        <begin position="35"/>
        <end position="55"/>
    </location>
</feature>
<evidence type="ECO:0000256" key="4">
    <source>
        <dbReference type="ARBA" id="ARBA00022989"/>
    </source>
</evidence>
<evidence type="ECO:0000313" key="9">
    <source>
        <dbReference type="Proteomes" id="UP000218231"/>
    </source>
</evidence>
<dbReference type="STRING" id="2018661.A0A2A2JKF2"/>
<feature type="transmembrane region" description="Helical" evidence="6">
    <location>
        <begin position="340"/>
        <end position="364"/>
    </location>
</feature>
<dbReference type="GO" id="GO:0016020">
    <property type="term" value="C:membrane"/>
    <property type="evidence" value="ECO:0007669"/>
    <property type="project" value="UniProtKB-SubCell"/>
</dbReference>
<dbReference type="Proteomes" id="UP000218231">
    <property type="component" value="Unassembled WGS sequence"/>
</dbReference>
<evidence type="ECO:0000256" key="3">
    <source>
        <dbReference type="ARBA" id="ARBA00022692"/>
    </source>
</evidence>
<accession>A0A2A2JKF2</accession>
<dbReference type="Pfam" id="PF12832">
    <property type="entry name" value="MFS_1_like"/>
    <property type="match status" value="1"/>
</dbReference>
<evidence type="ECO:0000256" key="6">
    <source>
        <dbReference type="SAM" id="Phobius"/>
    </source>
</evidence>
<feature type="domain" description="Major facilitator superfamily associated" evidence="7">
    <location>
        <begin position="35"/>
        <end position="480"/>
    </location>
</feature>
<keyword evidence="5 6" id="KW-0472">Membrane</keyword>
<dbReference type="OrthoDB" id="5989317at2759"/>
<dbReference type="CDD" id="cd17335">
    <property type="entry name" value="MFS_MFSD6"/>
    <property type="match status" value="1"/>
</dbReference>
<dbReference type="InterPro" id="IPR024989">
    <property type="entry name" value="MFS_assoc_dom"/>
</dbReference>
<protein>
    <recommendedName>
        <fullName evidence="7">Major facilitator superfamily associated domain-containing protein</fullName>
    </recommendedName>
</protein>
<dbReference type="Gene3D" id="1.20.1250.20">
    <property type="entry name" value="MFS general substrate transporter like domains"/>
    <property type="match status" value="2"/>
</dbReference>
<comment type="caution">
    <text evidence="8">The sequence shown here is derived from an EMBL/GenBank/DDBJ whole genome shotgun (WGS) entry which is preliminary data.</text>
</comment>
<reference evidence="8 9" key="1">
    <citation type="journal article" date="2017" name="Curr. Biol.">
        <title>Genome architecture and evolution of a unichromosomal asexual nematode.</title>
        <authorList>
            <person name="Fradin H."/>
            <person name="Zegar C."/>
            <person name="Gutwein M."/>
            <person name="Lucas J."/>
            <person name="Kovtun M."/>
            <person name="Corcoran D."/>
            <person name="Baugh L.R."/>
            <person name="Kiontke K."/>
            <person name="Gunsalus K."/>
            <person name="Fitch D.H."/>
            <person name="Piano F."/>
        </authorList>
    </citation>
    <scope>NUCLEOTIDE SEQUENCE [LARGE SCALE GENOMIC DNA]</scope>
    <source>
        <strain evidence="8">PF1309</strain>
    </source>
</reference>
<evidence type="ECO:0000259" key="7">
    <source>
        <dbReference type="Pfam" id="PF12832"/>
    </source>
</evidence>
<keyword evidence="4 6" id="KW-1133">Transmembrane helix</keyword>
<dbReference type="PANTHER" id="PTHR16172">
    <property type="entry name" value="MAJOR FACILITATOR SUPERFAMILY DOMAIN-CONTAINING PROTEIN 6-LIKE"/>
    <property type="match status" value="1"/>
</dbReference>
<proteinExistence type="inferred from homology"/>
<feature type="transmembrane region" description="Helical" evidence="6">
    <location>
        <begin position="260"/>
        <end position="280"/>
    </location>
</feature>
<keyword evidence="9" id="KW-1185">Reference proteome</keyword>
<dbReference type="EMBL" id="LIAE01010386">
    <property type="protein sequence ID" value="PAV62091.1"/>
    <property type="molecule type" value="Genomic_DNA"/>
</dbReference>
<dbReference type="AlphaFoldDB" id="A0A2A2JKF2"/>
<evidence type="ECO:0000256" key="1">
    <source>
        <dbReference type="ARBA" id="ARBA00004141"/>
    </source>
</evidence>
<keyword evidence="3 6" id="KW-0812">Transmembrane</keyword>
<evidence type="ECO:0000256" key="5">
    <source>
        <dbReference type="ARBA" id="ARBA00023136"/>
    </source>
</evidence>
<feature type="transmembrane region" description="Helical" evidence="6">
    <location>
        <begin position="404"/>
        <end position="420"/>
    </location>
</feature>
<comment type="subcellular location">
    <subcellularLocation>
        <location evidence="1">Membrane</location>
        <topology evidence="1">Multi-pass membrane protein</topology>
    </subcellularLocation>
</comment>
<organism evidence="8 9">
    <name type="scientific">Diploscapter pachys</name>
    <dbReference type="NCBI Taxonomy" id="2018661"/>
    <lineage>
        <taxon>Eukaryota</taxon>
        <taxon>Metazoa</taxon>
        <taxon>Ecdysozoa</taxon>
        <taxon>Nematoda</taxon>
        <taxon>Chromadorea</taxon>
        <taxon>Rhabditida</taxon>
        <taxon>Rhabditina</taxon>
        <taxon>Rhabditomorpha</taxon>
        <taxon>Rhabditoidea</taxon>
        <taxon>Rhabditidae</taxon>
        <taxon>Diploscapter</taxon>
    </lineage>
</organism>
<evidence type="ECO:0000256" key="2">
    <source>
        <dbReference type="ARBA" id="ARBA00005241"/>
    </source>
</evidence>
<feature type="transmembrane region" description="Helical" evidence="6">
    <location>
        <begin position="221"/>
        <end position="240"/>
    </location>
</feature>
<dbReference type="PANTHER" id="PTHR16172:SF2">
    <property type="entry name" value="MAJOR FACILITATOR SUPERFAMILY DOMAIN-CONTAINING PROTEIN 6"/>
    <property type="match status" value="1"/>
</dbReference>
<sequence>MQPMEQAEGEEPKTSVRTVTFMGKTYSKDAFLCRLFYLSFFASFGSLFPLLAVYFKQLGMTSTQPITPYCIAKLEHVTNTTCQMRLVPAGNVIRGGALGMLKAVVVGGSKSKSKNRNRRKAENQISQFVDLSLYDKDTIIGISPEIITRDRVCNYDELEFGVLVSPPHSSRVYRQPAVEQAFMLLWLLIALGEFASSPALPLADAATLQAVKDTPREFGKIRLFASVGWGLAMFVMGIGLDYSDTFRNHPCPTADTTEKNYVLCFVMCSIFMVGALLLAMKLKFDEGTARPDEVHGLVMDTREHEVAHAVAEKARARQLQATGENSTFVAFKALASPHAVIYLLSVVTMGFGAGLIFSFLFWHLQDIGGSPVLFGILSVTNHTAEIISYFYTYKIINKFGHVRVMYMCLATNVVRFLILSVLDNPWMGVCLATTWATATSYISLISPPQVKSSSQYILQLSYNGLGRGVGSILGGWIISNVAPQGLPTTARDGKITDAFNTTSVMNSNYGAINQESDPQQDAYDRYVSSYQ</sequence>
<evidence type="ECO:0000313" key="8">
    <source>
        <dbReference type="EMBL" id="PAV62091.1"/>
    </source>
</evidence>
<dbReference type="SUPFAM" id="SSF103473">
    <property type="entry name" value="MFS general substrate transporter"/>
    <property type="match status" value="1"/>
</dbReference>
<dbReference type="InterPro" id="IPR036259">
    <property type="entry name" value="MFS_trans_sf"/>
</dbReference>
<name>A0A2A2JKF2_9BILA</name>
<dbReference type="InterPro" id="IPR051717">
    <property type="entry name" value="MFS_MFSD6"/>
</dbReference>
<comment type="similarity">
    <text evidence="2">Belongs to the major facilitator superfamily. MFSD6 family.</text>
</comment>
<feature type="transmembrane region" description="Helical" evidence="6">
    <location>
        <begin position="426"/>
        <end position="445"/>
    </location>
</feature>